<evidence type="ECO:0000256" key="1">
    <source>
        <dbReference type="ARBA" id="ARBA00022679"/>
    </source>
</evidence>
<dbReference type="InterPro" id="IPR050065">
    <property type="entry name" value="GlmU-like"/>
</dbReference>
<organism evidence="4 5">
    <name type="scientific">Erysipelothrix piscisicarius</name>
    <dbReference type="NCBI Taxonomy" id="2485784"/>
    <lineage>
        <taxon>Bacteria</taxon>
        <taxon>Bacillati</taxon>
        <taxon>Bacillota</taxon>
        <taxon>Erysipelotrichia</taxon>
        <taxon>Erysipelotrichales</taxon>
        <taxon>Erysipelotrichaceae</taxon>
        <taxon>Erysipelothrix</taxon>
    </lineage>
</organism>
<gene>
    <name evidence="4" type="ORF">EEI45_05810</name>
</gene>
<dbReference type="PANTHER" id="PTHR43584">
    <property type="entry name" value="NUCLEOTIDYL TRANSFERASE"/>
    <property type="match status" value="1"/>
</dbReference>
<dbReference type="EMBL" id="CP034234">
    <property type="protein sequence ID" value="AZK44323.1"/>
    <property type="molecule type" value="Genomic_DNA"/>
</dbReference>
<name>A0A3S8RND9_9FIRM</name>
<dbReference type="CDD" id="cd05151">
    <property type="entry name" value="ChoK-like"/>
    <property type="match status" value="1"/>
</dbReference>
<dbReference type="RefSeq" id="WP_125164497.1">
    <property type="nucleotide sequence ID" value="NZ_CP034234.1"/>
</dbReference>
<dbReference type="PANTHER" id="PTHR43584:SF5">
    <property type="entry name" value="PROTEIN LICC"/>
    <property type="match status" value="1"/>
</dbReference>
<sequence>MNIYQFKLLRECLSGIEHSPEMFNEAMKMAQESLETMNYLDQDGKVTAKGSQAMESYRVDNAIIMAAGMSSRFAPLSYERPKGLLKVHGEVLIERQIRQLHERGITDITIVLGYMKEQFYYLEDKYQVKFVVNDDYYRYNNTSTLMLVLDQLKNTYICSSDNYFVENVFNQYEYKTTYPVQMHASHETGEYYADFTDEGLITKIGIGSGSYYCMVCHVFFDRTFSHDFSELLKQEYPKEETKAKLWEKVYVEHMNQFEMYAEVYSPDIIKEFDSLEELQTFDASYLDIKDSEIFNNIISVLHCNVSDITGIVPIKDGLTNLSLKFEYDGKFYIYRHPGVGTDEYINRKSEFFAQHKAKELGFDDSYIYMDPEKGWKLSFFIEQARKLDYHQWDEVKQALEMIKDMHDQQLEGEFEFNIWQKSCDFIEKLSIEDRNAFDDFDALFEMVESVKAYADNDKVPLRLCHCDFYDPNILFSGNSLYPIDWEYAGVDDPGVDIGTFIACSDYTYEEAMKVLNLYNKAPMDPLMQRHFIAYIAIASYYWFVWAIFQESNGAAVGEYLTIWYNNSKSYGNKALALYEGTYENH</sequence>
<dbReference type="InterPro" id="IPR029044">
    <property type="entry name" value="Nucleotide-diphossugar_trans"/>
</dbReference>
<accession>A0A3S8RND9</accession>
<feature type="domain" description="MobA-like NTP transferase" evidence="3">
    <location>
        <begin position="62"/>
        <end position="152"/>
    </location>
</feature>
<dbReference type="Pfam" id="PF12804">
    <property type="entry name" value="NTP_transf_3"/>
    <property type="match status" value="1"/>
</dbReference>
<evidence type="ECO:0000256" key="2">
    <source>
        <dbReference type="ARBA" id="ARBA00022695"/>
    </source>
</evidence>
<dbReference type="AlphaFoldDB" id="A0A3S8RND9"/>
<keyword evidence="2 4" id="KW-0548">Nucleotidyltransferase</keyword>
<evidence type="ECO:0000313" key="4">
    <source>
        <dbReference type="EMBL" id="AZK44323.1"/>
    </source>
</evidence>
<dbReference type="Gene3D" id="3.90.1200.10">
    <property type="match status" value="1"/>
</dbReference>
<dbReference type="GO" id="GO:0016779">
    <property type="term" value="F:nucleotidyltransferase activity"/>
    <property type="evidence" value="ECO:0007669"/>
    <property type="project" value="UniProtKB-KW"/>
</dbReference>
<reference evidence="4 5" key="1">
    <citation type="journal article" date="2020" name="Int. J. Syst. Evol. Microbiol.">
        <title>Description of Erysipelothrix piscisicarius sp. nov., an emergent fish pathogen, and assessment of virulence using a tiger barb (Puntigrus tetrazona) infection model.</title>
        <authorList>
            <person name="Pomaranski E.K."/>
            <person name="Griffin M.J."/>
            <person name="Camus A.C."/>
            <person name="Armwood A.R."/>
            <person name="Shelley J."/>
            <person name="Waldbieser G.C."/>
            <person name="LaFrentz B.R."/>
            <person name="Garcia J.C."/>
            <person name="Yanong R."/>
            <person name="Soto E."/>
        </authorList>
    </citation>
    <scope>NUCLEOTIDE SEQUENCE [LARGE SCALE GENOMIC DNA]</scope>
    <source>
        <strain evidence="4 5">15TAL0474</strain>
    </source>
</reference>
<protein>
    <submittedName>
        <fullName evidence="4">Choline-phosphate cytidylyltransferase</fullName>
    </submittedName>
</protein>
<evidence type="ECO:0000259" key="3">
    <source>
        <dbReference type="Pfam" id="PF12804"/>
    </source>
</evidence>
<keyword evidence="5" id="KW-1185">Reference proteome</keyword>
<evidence type="ECO:0000313" key="5">
    <source>
        <dbReference type="Proteomes" id="UP000278804"/>
    </source>
</evidence>
<dbReference type="KEGG" id="eri:EEI45_05810"/>
<dbReference type="Pfam" id="PF01633">
    <property type="entry name" value="Choline_kinase"/>
    <property type="match status" value="1"/>
</dbReference>
<dbReference type="Gene3D" id="3.30.200.20">
    <property type="entry name" value="Phosphorylase Kinase, domain 1"/>
    <property type="match status" value="1"/>
</dbReference>
<dbReference type="CDD" id="cd02523">
    <property type="entry name" value="PC_cytidylyltransferase"/>
    <property type="match status" value="1"/>
</dbReference>
<dbReference type="Gene3D" id="3.90.550.10">
    <property type="entry name" value="Spore Coat Polysaccharide Biosynthesis Protein SpsA, Chain A"/>
    <property type="match status" value="1"/>
</dbReference>
<dbReference type="SUPFAM" id="SSF53448">
    <property type="entry name" value="Nucleotide-diphospho-sugar transferases"/>
    <property type="match status" value="1"/>
</dbReference>
<keyword evidence="1 4" id="KW-0808">Transferase</keyword>
<dbReference type="SUPFAM" id="SSF56112">
    <property type="entry name" value="Protein kinase-like (PK-like)"/>
    <property type="match status" value="1"/>
</dbReference>
<dbReference type="InterPro" id="IPR011009">
    <property type="entry name" value="Kinase-like_dom_sf"/>
</dbReference>
<dbReference type="Proteomes" id="UP000278804">
    <property type="component" value="Chromosome"/>
</dbReference>
<proteinExistence type="predicted"/>
<dbReference type="InterPro" id="IPR025877">
    <property type="entry name" value="MobA-like_NTP_Trfase"/>
</dbReference>